<gene>
    <name evidence="1" type="ORF">BOTCAL_0046g00380</name>
</gene>
<comment type="caution">
    <text evidence="1">The sequence shown here is derived from an EMBL/GenBank/DDBJ whole genome shotgun (WGS) entry which is preliminary data.</text>
</comment>
<accession>A0A4Y8DDY5</accession>
<protein>
    <submittedName>
        <fullName evidence="1">Uncharacterized protein</fullName>
    </submittedName>
</protein>
<keyword evidence="2" id="KW-1185">Reference proteome</keyword>
<dbReference type="OrthoDB" id="3554792at2759"/>
<dbReference type="Proteomes" id="UP000297299">
    <property type="component" value="Unassembled WGS sequence"/>
</dbReference>
<name>A0A4Y8DDY5_9HELO</name>
<evidence type="ECO:0000313" key="1">
    <source>
        <dbReference type="EMBL" id="TEY78716.1"/>
    </source>
</evidence>
<proteinExistence type="predicted"/>
<evidence type="ECO:0000313" key="2">
    <source>
        <dbReference type="Proteomes" id="UP000297299"/>
    </source>
</evidence>
<sequence length="266" mass="27610">MSTPFALTSASELETPVIVIDTCIVGGDSDHFSSSFSSPFTPSLASPSPSPLLSASSSLEPHSASISKLLNIPLFAMTSPSMRNLRVCRGNVGLVSMVSHFTPVNSPASPGTGDAYLGAPDFAVGSPCVRWRSWSLNLSEGEGEGEGEDAGVGAGELMMSPVAPPNTPCSPLVLGSRDQRGSGDGEGVDGEGVDGEVFIGCERGSEESGGIFRGTMVCLTRGRTLGDTPQIVVGFEEEGWGHLGADAGAGMRERCIVENWEMKIRL</sequence>
<reference evidence="1 2" key="1">
    <citation type="submission" date="2017-11" db="EMBL/GenBank/DDBJ databases">
        <title>Comparative genomics of Botrytis spp.</title>
        <authorList>
            <person name="Valero-Jimenez C.A."/>
            <person name="Tapia P."/>
            <person name="Veloso J."/>
            <person name="Silva-Moreno E."/>
            <person name="Staats M."/>
            <person name="Valdes J.H."/>
            <person name="Van Kan J.A.L."/>
        </authorList>
    </citation>
    <scope>NUCLEOTIDE SEQUENCE [LARGE SCALE GENOMIC DNA]</scope>
    <source>
        <strain evidence="1 2">MUCL2830</strain>
    </source>
</reference>
<organism evidence="1 2">
    <name type="scientific">Botryotinia calthae</name>
    <dbReference type="NCBI Taxonomy" id="38488"/>
    <lineage>
        <taxon>Eukaryota</taxon>
        <taxon>Fungi</taxon>
        <taxon>Dikarya</taxon>
        <taxon>Ascomycota</taxon>
        <taxon>Pezizomycotina</taxon>
        <taxon>Leotiomycetes</taxon>
        <taxon>Helotiales</taxon>
        <taxon>Sclerotiniaceae</taxon>
        <taxon>Botryotinia</taxon>
    </lineage>
</organism>
<dbReference type="EMBL" id="PHWZ01000046">
    <property type="protein sequence ID" value="TEY78716.1"/>
    <property type="molecule type" value="Genomic_DNA"/>
</dbReference>
<dbReference type="AlphaFoldDB" id="A0A4Y8DDY5"/>